<dbReference type="AlphaFoldDB" id="A0A9P4H5A2"/>
<comment type="caution">
    <text evidence="1">The sequence shown here is derived from an EMBL/GenBank/DDBJ whole genome shotgun (WGS) entry which is preliminary data.</text>
</comment>
<reference evidence="1" key="1">
    <citation type="journal article" date="2020" name="Stud. Mycol.">
        <title>101 Dothideomycetes genomes: a test case for predicting lifestyles and emergence of pathogens.</title>
        <authorList>
            <person name="Haridas S."/>
            <person name="Albert R."/>
            <person name="Binder M."/>
            <person name="Bloem J."/>
            <person name="Labutti K."/>
            <person name="Salamov A."/>
            <person name="Andreopoulos B."/>
            <person name="Baker S."/>
            <person name="Barry K."/>
            <person name="Bills G."/>
            <person name="Bluhm B."/>
            <person name="Cannon C."/>
            <person name="Castanera R."/>
            <person name="Culley D."/>
            <person name="Daum C."/>
            <person name="Ezra D."/>
            <person name="Gonzalez J."/>
            <person name="Henrissat B."/>
            <person name="Kuo A."/>
            <person name="Liang C."/>
            <person name="Lipzen A."/>
            <person name="Lutzoni F."/>
            <person name="Magnuson J."/>
            <person name="Mondo S."/>
            <person name="Nolan M."/>
            <person name="Ohm R."/>
            <person name="Pangilinan J."/>
            <person name="Park H.-J."/>
            <person name="Ramirez L."/>
            <person name="Alfaro M."/>
            <person name="Sun H."/>
            <person name="Tritt A."/>
            <person name="Yoshinaga Y."/>
            <person name="Zwiers L.-H."/>
            <person name="Turgeon B."/>
            <person name="Goodwin S."/>
            <person name="Spatafora J."/>
            <person name="Crous P."/>
            <person name="Grigoriev I."/>
        </authorList>
    </citation>
    <scope>NUCLEOTIDE SEQUENCE</scope>
    <source>
        <strain evidence="1">CBS 110217</strain>
    </source>
</reference>
<feature type="non-terminal residue" evidence="1">
    <location>
        <position position="84"/>
    </location>
</feature>
<evidence type="ECO:0000313" key="2">
    <source>
        <dbReference type="Proteomes" id="UP000799777"/>
    </source>
</evidence>
<name>A0A9P4H5A2_9PLEO</name>
<dbReference type="EMBL" id="ML978212">
    <property type="protein sequence ID" value="KAF2028448.1"/>
    <property type="molecule type" value="Genomic_DNA"/>
</dbReference>
<dbReference type="OrthoDB" id="5314997at2759"/>
<organism evidence="1 2">
    <name type="scientific">Setomelanomma holmii</name>
    <dbReference type="NCBI Taxonomy" id="210430"/>
    <lineage>
        <taxon>Eukaryota</taxon>
        <taxon>Fungi</taxon>
        <taxon>Dikarya</taxon>
        <taxon>Ascomycota</taxon>
        <taxon>Pezizomycotina</taxon>
        <taxon>Dothideomycetes</taxon>
        <taxon>Pleosporomycetidae</taxon>
        <taxon>Pleosporales</taxon>
        <taxon>Pleosporineae</taxon>
        <taxon>Phaeosphaeriaceae</taxon>
        <taxon>Setomelanomma</taxon>
    </lineage>
</organism>
<evidence type="ECO:0000313" key="1">
    <source>
        <dbReference type="EMBL" id="KAF2028448.1"/>
    </source>
</evidence>
<accession>A0A9P4H5A2</accession>
<sequence length="84" mass="9546">MSTQPFCFLDLPAELRCIVYEHIDISIHRQVVSSESVSGKASQIVLIRRCLPVSLLAACKLINHESMAVFTTKLREMQNDPLRF</sequence>
<gene>
    <name evidence="1" type="ORF">EK21DRAFT_20903</name>
</gene>
<keyword evidence="2" id="KW-1185">Reference proteome</keyword>
<proteinExistence type="predicted"/>
<evidence type="ECO:0008006" key="3">
    <source>
        <dbReference type="Google" id="ProtNLM"/>
    </source>
</evidence>
<dbReference type="Proteomes" id="UP000799777">
    <property type="component" value="Unassembled WGS sequence"/>
</dbReference>
<protein>
    <recommendedName>
        <fullName evidence="3">F-box domain-containing protein</fullName>
    </recommendedName>
</protein>